<keyword evidence="11" id="KW-1185">Reference proteome</keyword>
<comment type="caution">
    <text evidence="10">The sequence shown here is derived from an EMBL/GenBank/DDBJ whole genome shotgun (WGS) entry which is preliminary data.</text>
</comment>
<dbReference type="SMART" id="SM00283">
    <property type="entry name" value="MA"/>
    <property type="match status" value="1"/>
</dbReference>
<dbReference type="Pfam" id="PF00672">
    <property type="entry name" value="HAMP"/>
    <property type="match status" value="1"/>
</dbReference>
<evidence type="ECO:0000256" key="2">
    <source>
        <dbReference type="ARBA" id="ARBA00022475"/>
    </source>
</evidence>
<accession>A0ABQ4KKB2</accession>
<evidence type="ECO:0000313" key="10">
    <source>
        <dbReference type="EMBL" id="GIN58395.1"/>
    </source>
</evidence>
<proteinExistence type="inferred from homology"/>
<keyword evidence="7" id="KW-1133">Transmembrane helix</keyword>
<keyword evidence="4 6" id="KW-0807">Transducer</keyword>
<evidence type="ECO:0000313" key="11">
    <source>
        <dbReference type="Proteomes" id="UP000679950"/>
    </source>
</evidence>
<dbReference type="CDD" id="cd11386">
    <property type="entry name" value="MCP_signal"/>
    <property type="match status" value="1"/>
</dbReference>
<dbReference type="PROSITE" id="PS50111">
    <property type="entry name" value="CHEMOTAXIS_TRANSDUC_2"/>
    <property type="match status" value="1"/>
</dbReference>
<dbReference type="PANTHER" id="PTHR32089:SF112">
    <property type="entry name" value="LYSOZYME-LIKE PROTEIN-RELATED"/>
    <property type="match status" value="1"/>
</dbReference>
<sequence length="564" mass="62063">MKSMIKFKSIKAKMLFGFSLIIILLVCFGIYNFYSVKSTNQNTSKILDEEMKILIADEQLATVMANRIATVRGYVLFGDQDFKERFDLYTEKGKEYEEIIKEEGGAEEFEDLVKRTNEWQNFILTNVFSEYDKGNEEMAKENLSEAAVVAREIMEGYEELAANRENQIEENGKSIMTNGERNLVVSMSVIILITFVSVAVALITSHLIAKPIKEIKERMKSIAAGNLNHDPLILHSNDEVGQLVQAANEMQQSNRDLLIKINAVSESVTSQSEELTQSANEVKEGSQQIASTMQELAIGSETQATNTSDLASGISTFSAIVNEANANGKQIERVSKEVLKMTENGTQLMDSSNQQMKKIDQIVHNAVQKVDGLDIKSQEIAKLVSVIEDIAAQTNLLALNAAIEAARAGEQGKGFAVVATEVKKLAEQVANSVGDITSFVEDILNETKIVKTSLNKGYEEVELGTKQINSTSETFAEINRTVMGMVDRIKVVSENLATITSISEKMNHSIGDIAAISEESAAGVEQTSASSQQISSSMDEVANSSEELEIMAEDLNKLVKQFRL</sequence>
<protein>
    <recommendedName>
        <fullName evidence="12">Methyl-accepting chemotaxis protein</fullName>
    </recommendedName>
</protein>
<keyword evidence="2" id="KW-1003">Cell membrane</keyword>
<dbReference type="SUPFAM" id="SSF58104">
    <property type="entry name" value="Methyl-accepting chemotaxis protein (MCP) signaling domain"/>
    <property type="match status" value="1"/>
</dbReference>
<dbReference type="InterPro" id="IPR003660">
    <property type="entry name" value="HAMP_dom"/>
</dbReference>
<organism evidence="10 11">
    <name type="scientific">Lederbergia ruris</name>
    <dbReference type="NCBI Taxonomy" id="217495"/>
    <lineage>
        <taxon>Bacteria</taxon>
        <taxon>Bacillati</taxon>
        <taxon>Bacillota</taxon>
        <taxon>Bacilli</taxon>
        <taxon>Bacillales</taxon>
        <taxon>Bacillaceae</taxon>
        <taxon>Lederbergia</taxon>
    </lineage>
</organism>
<dbReference type="Gene3D" id="6.10.340.10">
    <property type="match status" value="1"/>
</dbReference>
<dbReference type="SMART" id="SM00304">
    <property type="entry name" value="HAMP"/>
    <property type="match status" value="1"/>
</dbReference>
<dbReference type="PROSITE" id="PS50885">
    <property type="entry name" value="HAMP"/>
    <property type="match status" value="1"/>
</dbReference>
<evidence type="ECO:0000256" key="6">
    <source>
        <dbReference type="PROSITE-ProRule" id="PRU00284"/>
    </source>
</evidence>
<gene>
    <name evidence="10" type="ORF">J8TS2_27140</name>
</gene>
<dbReference type="CDD" id="cd06225">
    <property type="entry name" value="HAMP"/>
    <property type="match status" value="1"/>
</dbReference>
<dbReference type="InterPro" id="IPR004089">
    <property type="entry name" value="MCPsignal_dom"/>
</dbReference>
<feature type="transmembrane region" description="Helical" evidence="7">
    <location>
        <begin position="183"/>
        <end position="209"/>
    </location>
</feature>
<dbReference type="Pfam" id="PF00015">
    <property type="entry name" value="MCPsignal"/>
    <property type="match status" value="1"/>
</dbReference>
<reference evidence="10 11" key="1">
    <citation type="submission" date="2021-03" db="EMBL/GenBank/DDBJ databases">
        <title>Antimicrobial resistance genes in bacteria isolated from Japanese honey, and their potential for conferring macrolide and lincosamide resistance in the American foulbrood pathogen Paenibacillus larvae.</title>
        <authorList>
            <person name="Okamoto M."/>
            <person name="Kumagai M."/>
            <person name="Kanamori H."/>
            <person name="Takamatsu D."/>
        </authorList>
    </citation>
    <scope>NUCLEOTIDE SEQUENCE [LARGE SCALE GENOMIC DNA]</scope>
    <source>
        <strain evidence="10 11">J8TS2</strain>
    </source>
</reference>
<evidence type="ECO:0000259" key="8">
    <source>
        <dbReference type="PROSITE" id="PS50111"/>
    </source>
</evidence>
<evidence type="ECO:0000256" key="5">
    <source>
        <dbReference type="ARBA" id="ARBA00029447"/>
    </source>
</evidence>
<dbReference type="PANTHER" id="PTHR32089">
    <property type="entry name" value="METHYL-ACCEPTING CHEMOTAXIS PROTEIN MCPB"/>
    <property type="match status" value="1"/>
</dbReference>
<dbReference type="EMBL" id="BORB01000023">
    <property type="protein sequence ID" value="GIN58395.1"/>
    <property type="molecule type" value="Genomic_DNA"/>
</dbReference>
<evidence type="ECO:0000259" key="9">
    <source>
        <dbReference type="PROSITE" id="PS50885"/>
    </source>
</evidence>
<comment type="similarity">
    <text evidence="5">Belongs to the methyl-accepting chemotaxis (MCP) protein family.</text>
</comment>
<evidence type="ECO:0000256" key="4">
    <source>
        <dbReference type="ARBA" id="ARBA00023224"/>
    </source>
</evidence>
<feature type="domain" description="HAMP" evidence="9">
    <location>
        <begin position="206"/>
        <end position="259"/>
    </location>
</feature>
<keyword evidence="3 7" id="KW-0472">Membrane</keyword>
<evidence type="ECO:0000256" key="3">
    <source>
        <dbReference type="ARBA" id="ARBA00023136"/>
    </source>
</evidence>
<dbReference type="Gene3D" id="1.10.287.950">
    <property type="entry name" value="Methyl-accepting chemotaxis protein"/>
    <property type="match status" value="1"/>
</dbReference>
<evidence type="ECO:0008006" key="12">
    <source>
        <dbReference type="Google" id="ProtNLM"/>
    </source>
</evidence>
<evidence type="ECO:0000256" key="1">
    <source>
        <dbReference type="ARBA" id="ARBA00004236"/>
    </source>
</evidence>
<evidence type="ECO:0000256" key="7">
    <source>
        <dbReference type="SAM" id="Phobius"/>
    </source>
</evidence>
<dbReference type="Proteomes" id="UP000679950">
    <property type="component" value="Unassembled WGS sequence"/>
</dbReference>
<keyword evidence="7" id="KW-0812">Transmembrane</keyword>
<comment type="subcellular location">
    <subcellularLocation>
        <location evidence="1">Cell membrane</location>
    </subcellularLocation>
</comment>
<feature type="domain" description="Methyl-accepting transducer" evidence="8">
    <location>
        <begin position="278"/>
        <end position="535"/>
    </location>
</feature>
<name>A0ABQ4KKB2_9BACI</name>